<dbReference type="Pfam" id="PF00112">
    <property type="entry name" value="Peptidase_C1"/>
    <property type="match status" value="1"/>
</dbReference>
<proteinExistence type="inferred from homology"/>
<dbReference type="InterPro" id="IPR000668">
    <property type="entry name" value="Peptidase_C1A_C"/>
</dbReference>
<dbReference type="AlphaFoldDB" id="A0AA86NHY8"/>
<reference evidence="3" key="1">
    <citation type="submission" date="2023-06" db="EMBL/GenBank/DDBJ databases">
        <authorList>
            <person name="Kurt Z."/>
        </authorList>
    </citation>
    <scope>NUCLEOTIDE SEQUENCE</scope>
</reference>
<dbReference type="GO" id="GO:0008234">
    <property type="term" value="F:cysteine-type peptidase activity"/>
    <property type="evidence" value="ECO:0007669"/>
    <property type="project" value="InterPro"/>
</dbReference>
<dbReference type="Gene3D" id="3.90.70.10">
    <property type="entry name" value="Cysteine proteinases"/>
    <property type="match status" value="1"/>
</dbReference>
<dbReference type="PANTHER" id="PTHR12411">
    <property type="entry name" value="CYSTEINE PROTEASE FAMILY C1-RELATED"/>
    <property type="match status" value="1"/>
</dbReference>
<comment type="similarity">
    <text evidence="1">Belongs to the peptidase C1 family.</text>
</comment>
<dbReference type="SMART" id="SM00645">
    <property type="entry name" value="Pept_C1"/>
    <property type="match status" value="1"/>
</dbReference>
<dbReference type="InterPro" id="IPR013128">
    <property type="entry name" value="Peptidase_C1A"/>
</dbReference>
<evidence type="ECO:0000313" key="4">
    <source>
        <dbReference type="EMBL" id="CAL6075607.1"/>
    </source>
</evidence>
<dbReference type="EMBL" id="CAXDID020000315">
    <property type="protein sequence ID" value="CAL6075607.1"/>
    <property type="molecule type" value="Genomic_DNA"/>
</dbReference>
<comment type="caution">
    <text evidence="3">The sequence shown here is derived from an EMBL/GenBank/DDBJ whole genome shotgun (WGS) entry which is preliminary data.</text>
</comment>
<gene>
    <name evidence="4" type="ORF">HINF_LOCUS57288</name>
    <name evidence="3" type="ORF">HINF_LOCUS7205</name>
</gene>
<name>A0AA86NHY8_9EUKA</name>
<dbReference type="PROSITE" id="PS00640">
    <property type="entry name" value="THIOL_PROTEASE_ASN"/>
    <property type="match status" value="1"/>
</dbReference>
<dbReference type="SUPFAM" id="SSF54001">
    <property type="entry name" value="Cysteine proteinases"/>
    <property type="match status" value="1"/>
</dbReference>
<organism evidence="3">
    <name type="scientific">Hexamita inflata</name>
    <dbReference type="NCBI Taxonomy" id="28002"/>
    <lineage>
        <taxon>Eukaryota</taxon>
        <taxon>Metamonada</taxon>
        <taxon>Diplomonadida</taxon>
        <taxon>Hexamitidae</taxon>
        <taxon>Hexamitinae</taxon>
        <taxon>Hexamita</taxon>
    </lineage>
</organism>
<dbReference type="GO" id="GO:0006508">
    <property type="term" value="P:proteolysis"/>
    <property type="evidence" value="ECO:0007669"/>
    <property type="project" value="InterPro"/>
</dbReference>
<evidence type="ECO:0000313" key="3">
    <source>
        <dbReference type="EMBL" id="CAI9919560.1"/>
    </source>
</evidence>
<keyword evidence="5" id="KW-1185">Reference proteome</keyword>
<feature type="domain" description="Peptidase C1A papain C-terminal" evidence="2">
    <location>
        <begin position="53"/>
        <end position="272"/>
    </location>
</feature>
<evidence type="ECO:0000313" key="5">
    <source>
        <dbReference type="Proteomes" id="UP001642409"/>
    </source>
</evidence>
<reference evidence="4 5" key="2">
    <citation type="submission" date="2024-07" db="EMBL/GenBank/DDBJ databases">
        <authorList>
            <person name="Akdeniz Z."/>
        </authorList>
    </citation>
    <scope>NUCLEOTIDE SEQUENCE [LARGE SCALE GENOMIC DNA]</scope>
</reference>
<sequence>MIYNHTFIEMLQNIPDLSWTPGVSEYFLDKQIQLSQSRYINMLSQKTRYVGVPPTSFSWLDEKPECIKVDDIQSCGANWAFSSVGQFSENRCISGKDSTRVAYSEQYMISCDSKSHGCRGTASIFNPQNFLKTTGVPTKKCVSYKSGSNGQQQKCAITCDDGSKLNTFKSQSFEDVCTGEESIQIALTNGTIQTQFEVYTDFFYYTKGIYQHVSGSREGSEMATIVGFGEENNIKFWIVRNSWGNSWGENGYFRILRGENHCQIEQQCFLTVV</sequence>
<accession>A0AA86NHY8</accession>
<evidence type="ECO:0000256" key="1">
    <source>
        <dbReference type="ARBA" id="ARBA00008455"/>
    </source>
</evidence>
<dbReference type="EMBL" id="CATOUU010000181">
    <property type="protein sequence ID" value="CAI9919560.1"/>
    <property type="molecule type" value="Genomic_DNA"/>
</dbReference>
<dbReference type="InterPro" id="IPR038765">
    <property type="entry name" value="Papain-like_cys_pep_sf"/>
</dbReference>
<evidence type="ECO:0000259" key="2">
    <source>
        <dbReference type="SMART" id="SM00645"/>
    </source>
</evidence>
<dbReference type="Proteomes" id="UP001642409">
    <property type="component" value="Unassembled WGS sequence"/>
</dbReference>
<protein>
    <submittedName>
        <fullName evidence="3">Cathepsin B</fullName>
    </submittedName>
    <submittedName>
        <fullName evidence="4">Cathepsin_B</fullName>
    </submittedName>
</protein>
<dbReference type="InterPro" id="IPR025661">
    <property type="entry name" value="Pept_asp_AS"/>
</dbReference>